<proteinExistence type="predicted"/>
<reference evidence="4 5" key="1">
    <citation type="submission" date="2024-04" db="EMBL/GenBank/DDBJ databases">
        <authorList>
            <person name="Fracassetti M."/>
        </authorList>
    </citation>
    <scope>NUCLEOTIDE SEQUENCE [LARGE SCALE GENOMIC DNA]</scope>
</reference>
<keyword evidence="1" id="KW-0175">Coiled coil</keyword>
<accession>A0AAV2DNT8</accession>
<dbReference type="InterPro" id="IPR019448">
    <property type="entry name" value="NT-C2"/>
</dbReference>
<protein>
    <recommendedName>
        <fullName evidence="3">C2 NT-type domain-containing protein</fullName>
    </recommendedName>
</protein>
<dbReference type="AlphaFoldDB" id="A0AAV2DNT8"/>
<evidence type="ECO:0000313" key="4">
    <source>
        <dbReference type="EMBL" id="CAL1375371.1"/>
    </source>
</evidence>
<feature type="coiled-coil region" evidence="1">
    <location>
        <begin position="1217"/>
        <end position="1279"/>
    </location>
</feature>
<gene>
    <name evidence="4" type="ORF">LTRI10_LOCUS17171</name>
</gene>
<feature type="domain" description="C2 NT-type" evidence="3">
    <location>
        <begin position="6"/>
        <end position="141"/>
    </location>
</feature>
<feature type="region of interest" description="Disordered" evidence="2">
    <location>
        <begin position="199"/>
        <end position="222"/>
    </location>
</feature>
<feature type="compositionally biased region" description="Polar residues" evidence="2">
    <location>
        <begin position="199"/>
        <end position="220"/>
    </location>
</feature>
<evidence type="ECO:0000259" key="3">
    <source>
        <dbReference type="PROSITE" id="PS51840"/>
    </source>
</evidence>
<dbReference type="PANTHER" id="PTHR34452">
    <property type="entry name" value="MYOSIN HEAVY CHAIN-RELATED PROTEIN"/>
    <property type="match status" value="1"/>
</dbReference>
<evidence type="ECO:0000256" key="1">
    <source>
        <dbReference type="SAM" id="Coils"/>
    </source>
</evidence>
<evidence type="ECO:0000256" key="2">
    <source>
        <dbReference type="SAM" id="MobiDB-lite"/>
    </source>
</evidence>
<feature type="coiled-coil region" evidence="1">
    <location>
        <begin position="440"/>
        <end position="474"/>
    </location>
</feature>
<dbReference type="Pfam" id="PF10358">
    <property type="entry name" value="NT-C2"/>
    <property type="match status" value="1"/>
</dbReference>
<dbReference type="Proteomes" id="UP001497516">
    <property type="component" value="Chromosome 3"/>
</dbReference>
<feature type="coiled-coil region" evidence="1">
    <location>
        <begin position="502"/>
        <end position="842"/>
    </location>
</feature>
<feature type="compositionally biased region" description="Polar residues" evidence="2">
    <location>
        <begin position="1096"/>
        <end position="1110"/>
    </location>
</feature>
<dbReference type="EMBL" id="OZ034816">
    <property type="protein sequence ID" value="CAL1375371.1"/>
    <property type="molecule type" value="Genomic_DNA"/>
</dbReference>
<sequence length="1280" mass="146115">MFRPVRWRSDKNKIKVVFKFQFHATQVSQLNVDSLVVSVVPGDVGKPTGRSEKAPIKDGSCRWEYPVYETVKFSHDSKTGKINERMYHFIVSTGSAKSSVVGEASVDLAAYAEVAKASNVSLPLKNSKANGVLHVSIQKLQANIDQREEEETEAAIIKPRNTTLNTLFNNGESDEIIKKFPNVDALNAANSNAEHNKITTATSGSSDLTLSSPEASSELNTPREDHASLLASKTQTSAPQQTEYEWSVDSDHALSIESSTNSSHGGDKSQLVSDGEVEKLKAELLSMTRQLDLSELELQTLRKQVVKESKRGHDLLRDLAGVQAECEKLKAFQKGREEATKTRNKSISEGGGGGGGDPWLLIEEIRQELYYEKDRNTNLQLQLQKTQESNAELLLAVRELEELLEQKGTTQSTDDEQKALEELVKEHGGTRDTYVLEQRIVDLSSEIEIYKRDKDELEMQMEQIALDYEILKQENHELSYRVEQSQLQEQLKMQYECSPQTDNTMESQIERLEDELKEQGIEYSISLATIKELQNHIKRVEAELSLQQKANSGYLVNIDELQNHIKSTEEEMKLQEQSAAASTRELEDQVERLENEHSSSLTTINELQNQIKSLEEEMKLQEQSTAASTRELEDHFQRLENEHSSSLATISELQNQIKSLEEEVKLQEQSTVASTRELEDNFERLENEHSSSLATINELQNHIKGLEEEMKLQEENIAASRKELKAQIESLENERSSSLATIDELKIHIKSLEEELKQQEELMQQHESSKQLEAQIKRLQNELKKQHKLNSGSLVTIKELEAHISRMEEELERRVQGFEADIAKVTRERVDKEQRAIQAEEALRLTRWKNSNTAEKLQEEFRRLSVQMASTFEANEKVAMKAMAEANDVRFHKSQLEDMLHKANSELQSVKDDYEEKLKELSKQLSLKSGQIEKLLMEIDEKSTHEEQLGGSFAQKVQKLQAEIEKLVKENNLLSVQVEEMKTSIKTHEGLVQKGNIERNELVNTIASLKKEAEKTKEDLTTLRSLEDEKEKELGLLKAEVGTLKCNCDELKHSLIEDELEKEKLRKQLFQLKGDLKKKDEVLINAEKKLKESNKRTSVVPRTNKSTPVSHGTKEVSNLREKIKLLELHIKSKETELETSASSFLQKERDLMDKIEELEKRQDELNQCSASLTCNPPHKLNGDATDEDLENVASVPKDKRTNDEAECENESKPFTMDDKLVRELLSMKEKNEEMECELKEMQERYSEISLKFAEVEGERQKLVMTVRSLKNARKELIKQS</sequence>
<dbReference type="PROSITE" id="PS51840">
    <property type="entry name" value="C2_NT"/>
    <property type="match status" value="1"/>
</dbReference>
<feature type="coiled-coil region" evidence="1">
    <location>
        <begin position="277"/>
        <end position="311"/>
    </location>
</feature>
<name>A0AAV2DNT8_9ROSI</name>
<evidence type="ECO:0000313" key="5">
    <source>
        <dbReference type="Proteomes" id="UP001497516"/>
    </source>
</evidence>
<organism evidence="4 5">
    <name type="scientific">Linum trigynum</name>
    <dbReference type="NCBI Taxonomy" id="586398"/>
    <lineage>
        <taxon>Eukaryota</taxon>
        <taxon>Viridiplantae</taxon>
        <taxon>Streptophyta</taxon>
        <taxon>Embryophyta</taxon>
        <taxon>Tracheophyta</taxon>
        <taxon>Spermatophyta</taxon>
        <taxon>Magnoliopsida</taxon>
        <taxon>eudicotyledons</taxon>
        <taxon>Gunneridae</taxon>
        <taxon>Pentapetalae</taxon>
        <taxon>rosids</taxon>
        <taxon>fabids</taxon>
        <taxon>Malpighiales</taxon>
        <taxon>Linaceae</taxon>
        <taxon>Linum</taxon>
    </lineage>
</organism>
<feature type="region of interest" description="Disordered" evidence="2">
    <location>
        <begin position="1093"/>
        <end position="1116"/>
    </location>
</feature>
<keyword evidence="5" id="KW-1185">Reference proteome</keyword>
<dbReference type="PANTHER" id="PTHR34452:SF7">
    <property type="entry name" value="MYOSIN HEAVY CHAIN-RELATED PROTEIN"/>
    <property type="match status" value="1"/>
</dbReference>